<evidence type="ECO:0000256" key="6">
    <source>
        <dbReference type="ARBA" id="ARBA00023180"/>
    </source>
</evidence>
<feature type="domain" description="Granulins" evidence="8">
    <location>
        <begin position="384"/>
        <end position="441"/>
    </location>
</feature>
<keyword evidence="3" id="KW-0378">Hydrolase</keyword>
<evidence type="ECO:0000256" key="7">
    <source>
        <dbReference type="SAM" id="SignalP"/>
    </source>
</evidence>
<dbReference type="InterPro" id="IPR000668">
    <property type="entry name" value="Peptidase_C1A_C"/>
</dbReference>
<feature type="signal peptide" evidence="7">
    <location>
        <begin position="1"/>
        <end position="24"/>
    </location>
</feature>
<dbReference type="SMART" id="SM00848">
    <property type="entry name" value="Inhibitor_I29"/>
    <property type="match status" value="1"/>
</dbReference>
<keyword evidence="4" id="KW-0788">Thiol protease</keyword>
<name>A0A2I0BDH2_9ASPA</name>
<dbReference type="PANTHER" id="PTHR12411">
    <property type="entry name" value="CYSTEINE PROTEASE FAMILY C1-RELATED"/>
    <property type="match status" value="1"/>
</dbReference>
<evidence type="ECO:0000313" key="12">
    <source>
        <dbReference type="Proteomes" id="UP000236161"/>
    </source>
</evidence>
<keyword evidence="5" id="KW-1015">Disulfide bond</keyword>
<evidence type="ECO:0000259" key="10">
    <source>
        <dbReference type="SMART" id="SM00848"/>
    </source>
</evidence>
<dbReference type="InterPro" id="IPR025661">
    <property type="entry name" value="Pept_asp_AS"/>
</dbReference>
<dbReference type="PROSITE" id="PS00139">
    <property type="entry name" value="THIOL_PROTEASE_CYS"/>
    <property type="match status" value="1"/>
</dbReference>
<evidence type="ECO:0000313" key="11">
    <source>
        <dbReference type="EMBL" id="PKA65841.1"/>
    </source>
</evidence>
<dbReference type="SMART" id="SM00277">
    <property type="entry name" value="GRAN"/>
    <property type="match status" value="1"/>
</dbReference>
<dbReference type="GO" id="GO:0008234">
    <property type="term" value="F:cysteine-type peptidase activity"/>
    <property type="evidence" value="ECO:0007669"/>
    <property type="project" value="UniProtKB-KW"/>
</dbReference>
<dbReference type="PROSITE" id="PS00640">
    <property type="entry name" value="THIOL_PROTEASE_ASN"/>
    <property type="match status" value="1"/>
</dbReference>
<dbReference type="FunFam" id="2.10.25.160:FF:000002">
    <property type="entry name" value="Cysteine protease 1"/>
    <property type="match status" value="1"/>
</dbReference>
<evidence type="ECO:0000256" key="3">
    <source>
        <dbReference type="ARBA" id="ARBA00022801"/>
    </source>
</evidence>
<gene>
    <name evidence="11" type="ORF">AXF42_Ash017366</name>
</gene>
<evidence type="ECO:0000259" key="8">
    <source>
        <dbReference type="SMART" id="SM00277"/>
    </source>
</evidence>
<dbReference type="SUPFAM" id="SSF54001">
    <property type="entry name" value="Cysteine proteinases"/>
    <property type="match status" value="1"/>
</dbReference>
<dbReference type="SMART" id="SM00645">
    <property type="entry name" value="Pept_C1"/>
    <property type="match status" value="1"/>
</dbReference>
<feature type="chain" id="PRO_5018790110" evidence="7">
    <location>
        <begin position="25"/>
        <end position="475"/>
    </location>
</feature>
<dbReference type="InterPro" id="IPR013201">
    <property type="entry name" value="Prot_inhib_I29"/>
</dbReference>
<feature type="domain" description="Peptidase C1A papain C-terminal" evidence="9">
    <location>
        <begin position="145"/>
        <end position="360"/>
    </location>
</feature>
<dbReference type="Proteomes" id="UP000236161">
    <property type="component" value="Unassembled WGS sequence"/>
</dbReference>
<evidence type="ECO:0000259" key="9">
    <source>
        <dbReference type="SMART" id="SM00645"/>
    </source>
</evidence>
<dbReference type="PROSITE" id="PS00639">
    <property type="entry name" value="THIOL_PROTEASE_HIS"/>
    <property type="match status" value="1"/>
</dbReference>
<dbReference type="Gene3D" id="3.90.70.10">
    <property type="entry name" value="Cysteine proteinases"/>
    <property type="match status" value="1"/>
</dbReference>
<dbReference type="InterPro" id="IPR000169">
    <property type="entry name" value="Pept_cys_AS"/>
</dbReference>
<evidence type="ECO:0000256" key="1">
    <source>
        <dbReference type="ARBA" id="ARBA00008455"/>
    </source>
</evidence>
<dbReference type="CDD" id="cd02248">
    <property type="entry name" value="Peptidase_C1A"/>
    <property type="match status" value="1"/>
</dbReference>
<dbReference type="InterPro" id="IPR038765">
    <property type="entry name" value="Papain-like_cys_pep_sf"/>
</dbReference>
<evidence type="ECO:0000256" key="5">
    <source>
        <dbReference type="ARBA" id="ARBA00023157"/>
    </source>
</evidence>
<dbReference type="Pfam" id="PF00112">
    <property type="entry name" value="Peptidase_C1"/>
    <property type="match status" value="1"/>
</dbReference>
<dbReference type="GO" id="GO:0006508">
    <property type="term" value="P:proteolysis"/>
    <property type="evidence" value="ECO:0007669"/>
    <property type="project" value="UniProtKB-KW"/>
</dbReference>
<dbReference type="InterPro" id="IPR037277">
    <property type="entry name" value="Granulin_sf"/>
</dbReference>
<organism evidence="11 12">
    <name type="scientific">Apostasia shenzhenica</name>
    <dbReference type="NCBI Taxonomy" id="1088818"/>
    <lineage>
        <taxon>Eukaryota</taxon>
        <taxon>Viridiplantae</taxon>
        <taxon>Streptophyta</taxon>
        <taxon>Embryophyta</taxon>
        <taxon>Tracheophyta</taxon>
        <taxon>Spermatophyta</taxon>
        <taxon>Magnoliopsida</taxon>
        <taxon>Liliopsida</taxon>
        <taxon>Asparagales</taxon>
        <taxon>Orchidaceae</taxon>
        <taxon>Apostasioideae</taxon>
        <taxon>Apostasia</taxon>
    </lineage>
</organism>
<sequence>MVSGFLKALAVVLELAGALVVAAARYGDLPEISIIAYGERHGMRGLERTDAEVRDLYEKWMDRHGRAYNAVEEKDRRLKVFRDNLRYIDEHNAAADAGIHSFRLGLNRFADLTNEEYRAAYLGTRPSPRRRAAADRYRLAAGEILPDSVDWRADGAVAPVKDQGNCGSCWAFSAVAAVEGINKIVTGELISLSEQELVDCDTGNQGCNGGLMDYAFEFIIKNGGIDSDEDYPYKGNEAQCDASRKNAHVVSIDSYEDVPENDEKALKKALANQPVSIAIEASGRAFQLYQSGIFAGSCGTELDHGVLAVGYGSTENGKDYWIVKNSWGAKWGENGYIRMERNAKEAGGKCGLAMQASYPVKSGGNPPKPSPGPPSDPVKPPTQCDSYYSCPASTTCCCAYEYGRLCFAWGCCPLEAATCCEDRSSCCPQEYPICDTKARACLMSKNNPLGVNALPRIAAKPFWAYSSTEGKKSDS</sequence>
<accession>A0A2I0BDH2</accession>
<protein>
    <submittedName>
        <fullName evidence="11">Oryzain alpha chain</fullName>
    </submittedName>
</protein>
<dbReference type="InterPro" id="IPR000118">
    <property type="entry name" value="Granulin"/>
</dbReference>
<dbReference type="FunFam" id="3.90.70.10:FF:000068">
    <property type="entry name" value="Cysteine protease 1"/>
    <property type="match status" value="1"/>
</dbReference>
<dbReference type="EMBL" id="KZ451889">
    <property type="protein sequence ID" value="PKA65841.1"/>
    <property type="molecule type" value="Genomic_DNA"/>
</dbReference>
<keyword evidence="7" id="KW-0732">Signal</keyword>
<dbReference type="Pfam" id="PF00396">
    <property type="entry name" value="Granulin"/>
    <property type="match status" value="1"/>
</dbReference>
<dbReference type="InterPro" id="IPR013128">
    <property type="entry name" value="Peptidase_C1A"/>
</dbReference>
<dbReference type="Gene3D" id="2.10.25.160">
    <property type="entry name" value="Granulin"/>
    <property type="match status" value="1"/>
</dbReference>
<dbReference type="InterPro" id="IPR025660">
    <property type="entry name" value="Pept_his_AS"/>
</dbReference>
<dbReference type="InterPro" id="IPR039417">
    <property type="entry name" value="Peptidase_C1A_papain-like"/>
</dbReference>
<dbReference type="Pfam" id="PF08246">
    <property type="entry name" value="Inhibitor_I29"/>
    <property type="match status" value="1"/>
</dbReference>
<keyword evidence="2" id="KW-0645">Protease</keyword>
<reference evidence="11 12" key="1">
    <citation type="journal article" date="2017" name="Nature">
        <title>The Apostasia genome and the evolution of orchids.</title>
        <authorList>
            <person name="Zhang G.Q."/>
            <person name="Liu K.W."/>
            <person name="Li Z."/>
            <person name="Lohaus R."/>
            <person name="Hsiao Y.Y."/>
            <person name="Niu S.C."/>
            <person name="Wang J.Y."/>
            <person name="Lin Y.C."/>
            <person name="Xu Q."/>
            <person name="Chen L.J."/>
            <person name="Yoshida K."/>
            <person name="Fujiwara S."/>
            <person name="Wang Z.W."/>
            <person name="Zhang Y.Q."/>
            <person name="Mitsuda N."/>
            <person name="Wang M."/>
            <person name="Liu G.H."/>
            <person name="Pecoraro L."/>
            <person name="Huang H.X."/>
            <person name="Xiao X.J."/>
            <person name="Lin M."/>
            <person name="Wu X.Y."/>
            <person name="Wu W.L."/>
            <person name="Chen Y.Y."/>
            <person name="Chang S.B."/>
            <person name="Sakamoto S."/>
            <person name="Ohme-Takagi M."/>
            <person name="Yagi M."/>
            <person name="Zeng S.J."/>
            <person name="Shen C.Y."/>
            <person name="Yeh C.M."/>
            <person name="Luo Y.B."/>
            <person name="Tsai W.C."/>
            <person name="Van de Peer Y."/>
            <person name="Liu Z.J."/>
        </authorList>
    </citation>
    <scope>NUCLEOTIDE SEQUENCE [LARGE SCALE GENOMIC DNA]</scope>
    <source>
        <strain evidence="12">cv. Shenzhen</strain>
        <tissue evidence="11">Stem</tissue>
    </source>
</reference>
<dbReference type="AlphaFoldDB" id="A0A2I0BDH2"/>
<dbReference type="STRING" id="1088818.A0A2I0BDH2"/>
<dbReference type="SUPFAM" id="SSF57277">
    <property type="entry name" value="Granulin repeat"/>
    <property type="match status" value="1"/>
</dbReference>
<dbReference type="PRINTS" id="PR00705">
    <property type="entry name" value="PAPAIN"/>
</dbReference>
<dbReference type="OrthoDB" id="10253408at2759"/>
<feature type="domain" description="Cathepsin propeptide inhibitor" evidence="10">
    <location>
        <begin position="57"/>
        <end position="117"/>
    </location>
</feature>
<evidence type="ECO:0000256" key="4">
    <source>
        <dbReference type="ARBA" id="ARBA00022807"/>
    </source>
</evidence>
<keyword evidence="12" id="KW-1185">Reference proteome</keyword>
<evidence type="ECO:0000256" key="2">
    <source>
        <dbReference type="ARBA" id="ARBA00022670"/>
    </source>
</evidence>
<proteinExistence type="inferred from homology"/>
<keyword evidence="6" id="KW-0325">Glycoprotein</keyword>
<comment type="similarity">
    <text evidence="1">Belongs to the peptidase C1 family.</text>
</comment>